<dbReference type="Pfam" id="PF00348">
    <property type="entry name" value="polyprenyl_synt"/>
    <property type="match status" value="1"/>
</dbReference>
<comment type="similarity">
    <text evidence="2 6">Belongs to the FPP/GGPP synthase family.</text>
</comment>
<dbReference type="GO" id="GO:0016740">
    <property type="term" value="F:transferase activity"/>
    <property type="evidence" value="ECO:0007669"/>
    <property type="project" value="UniProtKB-KW"/>
</dbReference>
<dbReference type="EMBL" id="JBHMCA010000069">
    <property type="protein sequence ID" value="MFB9449858.1"/>
    <property type="molecule type" value="Genomic_DNA"/>
</dbReference>
<keyword evidence="4" id="KW-0479">Metal-binding</keyword>
<evidence type="ECO:0000313" key="7">
    <source>
        <dbReference type="EMBL" id="MFB9449858.1"/>
    </source>
</evidence>
<reference evidence="7 8" key="1">
    <citation type="submission" date="2024-09" db="EMBL/GenBank/DDBJ databases">
        <authorList>
            <person name="Sun Q."/>
            <person name="Mori K."/>
        </authorList>
    </citation>
    <scope>NUCLEOTIDE SEQUENCE [LARGE SCALE GENOMIC DNA]</scope>
    <source>
        <strain evidence="7 8">JCM 3307</strain>
    </source>
</reference>
<dbReference type="RefSeq" id="WP_223100488.1">
    <property type="nucleotide sequence ID" value="NZ_CP061913.1"/>
</dbReference>
<dbReference type="SUPFAM" id="SSF48576">
    <property type="entry name" value="Terpenoid synthases"/>
    <property type="match status" value="1"/>
</dbReference>
<dbReference type="PANTHER" id="PTHR12001:SF69">
    <property type="entry name" value="ALL TRANS-POLYPRENYL-DIPHOSPHATE SYNTHASE PDSS1"/>
    <property type="match status" value="1"/>
</dbReference>
<dbReference type="EC" id="2.5.1.-" evidence="7"/>
<evidence type="ECO:0000313" key="8">
    <source>
        <dbReference type="Proteomes" id="UP001589608"/>
    </source>
</evidence>
<sequence>MSNTDGDVPRGLPRGDVPVSGVGSSYGIVGAVVSTGTVQSSAAVGLTLADPELERNVSAILRDVEAVLIDTVHSANPLVTEASRHLLAAGGKRVRPLLVGLAAQFGDPTSRDVVTAGAVVELTHLATLYHDDVMDEAPVRRGAPSANSRWGNALAILVGDYLFSRAADLAAELGVDAVKIQASTFSRLVHGQIDETAGPLDGEDAIRHYLRVLEHKTGSLISTSARFGAMFGGCPPEQVEALARFAETFGIAFQLSDDLLDIASDAAESGKTPGTDLREGVRTLPVLYALASADDDASSVRLRTILAAGPVTDDALHAEALGLLRDSAALKQARETVRGYSDAAREALSVLPDVPARAALESLCDVIADRTN</sequence>
<keyword evidence="3 6" id="KW-0808">Transferase</keyword>
<comment type="cofactor">
    <cofactor evidence="1">
        <name>Mg(2+)</name>
        <dbReference type="ChEBI" id="CHEBI:18420"/>
    </cofactor>
</comment>
<proteinExistence type="inferred from homology"/>
<dbReference type="PANTHER" id="PTHR12001">
    <property type="entry name" value="GERANYLGERANYL PYROPHOSPHATE SYNTHASE"/>
    <property type="match status" value="1"/>
</dbReference>
<organism evidence="7 8">
    <name type="scientific">Dactylosporangium vinaceum</name>
    <dbReference type="NCBI Taxonomy" id="53362"/>
    <lineage>
        <taxon>Bacteria</taxon>
        <taxon>Bacillati</taxon>
        <taxon>Actinomycetota</taxon>
        <taxon>Actinomycetes</taxon>
        <taxon>Micromonosporales</taxon>
        <taxon>Micromonosporaceae</taxon>
        <taxon>Dactylosporangium</taxon>
    </lineage>
</organism>
<gene>
    <name evidence="7" type="ORF">ACFFTR_42855</name>
</gene>
<evidence type="ECO:0000256" key="3">
    <source>
        <dbReference type="ARBA" id="ARBA00022679"/>
    </source>
</evidence>
<protein>
    <submittedName>
        <fullName evidence="7">Polyprenyl synthetase family protein</fullName>
        <ecNumber evidence="7">2.5.1.-</ecNumber>
    </submittedName>
</protein>
<comment type="caution">
    <text evidence="7">The sequence shown here is derived from an EMBL/GenBank/DDBJ whole genome shotgun (WGS) entry which is preliminary data.</text>
</comment>
<name>A0ABV5MLV8_9ACTN</name>
<evidence type="ECO:0000256" key="6">
    <source>
        <dbReference type="RuleBase" id="RU004466"/>
    </source>
</evidence>
<dbReference type="SFLD" id="SFLDG01017">
    <property type="entry name" value="Polyprenyl_Transferase_Like"/>
    <property type="match status" value="1"/>
</dbReference>
<dbReference type="InterPro" id="IPR008949">
    <property type="entry name" value="Isoprenoid_synthase_dom_sf"/>
</dbReference>
<dbReference type="InterPro" id="IPR000092">
    <property type="entry name" value="Polyprenyl_synt"/>
</dbReference>
<keyword evidence="5" id="KW-0460">Magnesium</keyword>
<dbReference type="CDD" id="cd00685">
    <property type="entry name" value="Trans_IPPS_HT"/>
    <property type="match status" value="1"/>
</dbReference>
<evidence type="ECO:0000256" key="1">
    <source>
        <dbReference type="ARBA" id="ARBA00001946"/>
    </source>
</evidence>
<accession>A0ABV5MLV8</accession>
<keyword evidence="8" id="KW-1185">Reference proteome</keyword>
<dbReference type="InterPro" id="IPR033749">
    <property type="entry name" value="Polyprenyl_synt_CS"/>
</dbReference>
<evidence type="ECO:0000256" key="4">
    <source>
        <dbReference type="ARBA" id="ARBA00022723"/>
    </source>
</evidence>
<dbReference type="PROSITE" id="PS00444">
    <property type="entry name" value="POLYPRENYL_SYNTHASE_2"/>
    <property type="match status" value="1"/>
</dbReference>
<dbReference type="SFLD" id="SFLDS00005">
    <property type="entry name" value="Isoprenoid_Synthase_Type_I"/>
    <property type="match status" value="1"/>
</dbReference>
<evidence type="ECO:0000256" key="2">
    <source>
        <dbReference type="ARBA" id="ARBA00006706"/>
    </source>
</evidence>
<dbReference type="Gene3D" id="1.10.600.10">
    <property type="entry name" value="Farnesyl Diphosphate Synthase"/>
    <property type="match status" value="1"/>
</dbReference>
<evidence type="ECO:0000256" key="5">
    <source>
        <dbReference type="ARBA" id="ARBA00022842"/>
    </source>
</evidence>
<dbReference type="Proteomes" id="UP001589608">
    <property type="component" value="Unassembled WGS sequence"/>
</dbReference>